<dbReference type="EMBL" id="JAUSUP010000002">
    <property type="protein sequence ID" value="MDQ0351378.1"/>
    <property type="molecule type" value="Genomic_DNA"/>
</dbReference>
<sequence length="38" mass="4327">MTNAHKYLCSSYSGESAFTQYLDEMKTEQKSTKSEQSS</sequence>
<gene>
    <name evidence="1" type="ORF">J2R98_001192</name>
</gene>
<name>A0ABU0DSF0_9BACI</name>
<proteinExistence type="predicted"/>
<protein>
    <submittedName>
        <fullName evidence="1">Uncharacterized protein</fullName>
    </submittedName>
</protein>
<dbReference type="Proteomes" id="UP001236723">
    <property type="component" value="Unassembled WGS sequence"/>
</dbReference>
<accession>A0ABU0DSF0</accession>
<reference evidence="1 2" key="1">
    <citation type="submission" date="2023-07" db="EMBL/GenBank/DDBJ databases">
        <title>Genomic Encyclopedia of Type Strains, Phase IV (KMG-IV): sequencing the most valuable type-strain genomes for metagenomic binning, comparative biology and taxonomic classification.</title>
        <authorList>
            <person name="Goeker M."/>
        </authorList>
    </citation>
    <scope>NUCLEOTIDE SEQUENCE [LARGE SCALE GENOMIC DNA]</scope>
    <source>
        <strain evidence="1 2">DSM 15448</strain>
    </source>
</reference>
<keyword evidence="2" id="KW-1185">Reference proteome</keyword>
<evidence type="ECO:0000313" key="2">
    <source>
        <dbReference type="Proteomes" id="UP001236723"/>
    </source>
</evidence>
<comment type="caution">
    <text evidence="1">The sequence shown here is derived from an EMBL/GenBank/DDBJ whole genome shotgun (WGS) entry which is preliminary data.</text>
</comment>
<evidence type="ECO:0000313" key="1">
    <source>
        <dbReference type="EMBL" id="MDQ0351378.1"/>
    </source>
</evidence>
<organism evidence="1 2">
    <name type="scientific">Alkalibacillus filiformis</name>
    <dbReference type="NCBI Taxonomy" id="200990"/>
    <lineage>
        <taxon>Bacteria</taxon>
        <taxon>Bacillati</taxon>
        <taxon>Bacillota</taxon>
        <taxon>Bacilli</taxon>
        <taxon>Bacillales</taxon>
        <taxon>Bacillaceae</taxon>
        <taxon>Alkalibacillus</taxon>
    </lineage>
</organism>